<dbReference type="RefSeq" id="XP_052120608.1">
    <property type="nucleotide sequence ID" value="XM_052264648.1"/>
</dbReference>
<dbReference type="Proteomes" id="UP000504606">
    <property type="component" value="Unplaced"/>
</dbReference>
<keyword evidence="2" id="KW-1185">Reference proteome</keyword>
<protein>
    <submittedName>
        <fullName evidence="3">Uncharacterized protein LOC127748928</fullName>
    </submittedName>
</protein>
<accession>A0A9C6U2V6</accession>
<dbReference type="KEGG" id="foc:127748928"/>
<name>A0A9C6U2V6_FRAOC</name>
<dbReference type="Gene3D" id="1.10.10.60">
    <property type="entry name" value="Homeodomain-like"/>
    <property type="match status" value="1"/>
</dbReference>
<dbReference type="AlphaFoldDB" id="A0A9C6U2V6"/>
<evidence type="ECO:0000313" key="3">
    <source>
        <dbReference type="RefSeq" id="XP_052120608.1"/>
    </source>
</evidence>
<keyword evidence="1" id="KW-0175">Coiled coil</keyword>
<feature type="coiled-coil region" evidence="1">
    <location>
        <begin position="274"/>
        <end position="366"/>
    </location>
</feature>
<reference evidence="3" key="1">
    <citation type="submission" date="2025-08" db="UniProtKB">
        <authorList>
            <consortium name="RefSeq"/>
        </authorList>
    </citation>
    <scope>IDENTIFICATION</scope>
    <source>
        <tissue evidence="3">Whole organism</tissue>
    </source>
</reference>
<sequence>MAGLFVSNFNPMSFHVEAFRDYEGLLVHIETNGGHVDPSPTGDHTIEVGDAEPRSMSDKRQLYSAKFIPVSVAGNKLLNLNHYLCNLSSNYKKTFDANEILRRETAWSQVAHLKHTQNHVTHEETEDMALLRYVIENHNSFGTGPSRTKFYADMHKIFKTRSENAIKHRIESVMLPNLRLYMIPEDSRKILEGLISKQKKPNLEFVNTETRRRVNPRSDKEEEMVPQIVVDGPTEETSRETEGAAPADTAEDYLKYHTLLLEATKREQGWIEESMNQRRKMKEMEEKMEAVVRDREDVKEEVERLRKERDELRKKNGNEAEERFEKERNELKQEILRIKTSRNREKDAAQKQIEEGRATVEQVEEQFEIFFGVYLKVSIDFIVSNNHININPVSSDEQVPILTQILVVTCFTSNAYTF</sequence>
<gene>
    <name evidence="3" type="primary">LOC127748928</name>
</gene>
<proteinExistence type="predicted"/>
<evidence type="ECO:0000256" key="1">
    <source>
        <dbReference type="SAM" id="Coils"/>
    </source>
</evidence>
<evidence type="ECO:0000313" key="2">
    <source>
        <dbReference type="Proteomes" id="UP000504606"/>
    </source>
</evidence>
<dbReference type="GeneID" id="127748928"/>
<organism evidence="2 3">
    <name type="scientific">Frankliniella occidentalis</name>
    <name type="common">Western flower thrips</name>
    <name type="synonym">Euthrips occidentalis</name>
    <dbReference type="NCBI Taxonomy" id="133901"/>
    <lineage>
        <taxon>Eukaryota</taxon>
        <taxon>Metazoa</taxon>
        <taxon>Ecdysozoa</taxon>
        <taxon>Arthropoda</taxon>
        <taxon>Hexapoda</taxon>
        <taxon>Insecta</taxon>
        <taxon>Pterygota</taxon>
        <taxon>Neoptera</taxon>
        <taxon>Paraneoptera</taxon>
        <taxon>Thysanoptera</taxon>
        <taxon>Terebrantia</taxon>
        <taxon>Thripoidea</taxon>
        <taxon>Thripidae</taxon>
        <taxon>Frankliniella</taxon>
    </lineage>
</organism>